<comment type="similarity">
    <text evidence="1">Belongs to the 'GDSL' lipolytic enzyme family.</text>
</comment>
<dbReference type="InterPro" id="IPR001087">
    <property type="entry name" value="GDSL"/>
</dbReference>
<dbReference type="PANTHER" id="PTHR45642:SF46">
    <property type="entry name" value="OS06G0636700 PROTEIN"/>
    <property type="match status" value="1"/>
</dbReference>
<evidence type="ECO:0000313" key="3">
    <source>
        <dbReference type="Proteomes" id="UP001327560"/>
    </source>
</evidence>
<dbReference type="InterPro" id="IPR036514">
    <property type="entry name" value="SGNH_hydro_sf"/>
</dbReference>
<sequence>MSHRNFPPYGRDFPGGRPTSRFSNGRLVCDFISEGLGLPPIVPTYLDPGYDIEDFAKGISFASADTGLDKVTSDISQVIPLWKEVEFFKEYQEKLRSYAGEAMAAHIVNEAVYVVNIGTNDFQVNYFSYVTGRWRGQSTSSAPAAALRSPTRR</sequence>
<dbReference type="Gene3D" id="3.40.50.1110">
    <property type="entry name" value="SGNH hydrolase"/>
    <property type="match status" value="1"/>
</dbReference>
<proteinExistence type="inferred from homology"/>
<dbReference type="AlphaFoldDB" id="A0AAQ3QIK8"/>
<organism evidence="2 3">
    <name type="scientific">Canna indica</name>
    <name type="common">Indian-shot</name>
    <dbReference type="NCBI Taxonomy" id="4628"/>
    <lineage>
        <taxon>Eukaryota</taxon>
        <taxon>Viridiplantae</taxon>
        <taxon>Streptophyta</taxon>
        <taxon>Embryophyta</taxon>
        <taxon>Tracheophyta</taxon>
        <taxon>Spermatophyta</taxon>
        <taxon>Magnoliopsida</taxon>
        <taxon>Liliopsida</taxon>
        <taxon>Zingiberales</taxon>
        <taxon>Cannaceae</taxon>
        <taxon>Canna</taxon>
    </lineage>
</organism>
<dbReference type="InterPro" id="IPR050592">
    <property type="entry name" value="GDSL_lipolytic_enzyme"/>
</dbReference>
<keyword evidence="3" id="KW-1185">Reference proteome</keyword>
<evidence type="ECO:0000313" key="2">
    <source>
        <dbReference type="EMBL" id="WOL10741.1"/>
    </source>
</evidence>
<evidence type="ECO:0000256" key="1">
    <source>
        <dbReference type="ARBA" id="ARBA00008668"/>
    </source>
</evidence>
<gene>
    <name evidence="2" type="ORF">Cni_G19500</name>
</gene>
<accession>A0AAQ3QIK8</accession>
<reference evidence="2 3" key="1">
    <citation type="submission" date="2023-10" db="EMBL/GenBank/DDBJ databases">
        <title>Chromosome-scale genome assembly provides insights into flower coloration mechanisms of Canna indica.</title>
        <authorList>
            <person name="Li C."/>
        </authorList>
    </citation>
    <scope>NUCLEOTIDE SEQUENCE [LARGE SCALE GENOMIC DNA]</scope>
    <source>
        <tissue evidence="2">Flower</tissue>
    </source>
</reference>
<dbReference type="PANTHER" id="PTHR45642">
    <property type="entry name" value="GDSL ESTERASE/LIPASE EXL3"/>
    <property type="match status" value="1"/>
</dbReference>
<dbReference type="Pfam" id="PF00657">
    <property type="entry name" value="Lipase_GDSL"/>
    <property type="match status" value="1"/>
</dbReference>
<name>A0AAQ3QIK8_9LILI</name>
<dbReference type="EMBL" id="CP136895">
    <property type="protein sequence ID" value="WOL10741.1"/>
    <property type="molecule type" value="Genomic_DNA"/>
</dbReference>
<protein>
    <submittedName>
        <fullName evidence="2">GDSL esterase/lipase</fullName>
    </submittedName>
</protein>
<dbReference type="GO" id="GO:0016788">
    <property type="term" value="F:hydrolase activity, acting on ester bonds"/>
    <property type="evidence" value="ECO:0007669"/>
    <property type="project" value="InterPro"/>
</dbReference>
<dbReference type="Proteomes" id="UP001327560">
    <property type="component" value="Chromosome 6"/>
</dbReference>